<feature type="transmembrane region" description="Helical" evidence="1">
    <location>
        <begin position="73"/>
        <end position="92"/>
    </location>
</feature>
<gene>
    <name evidence="2" type="ORF">V6N12_004013</name>
</gene>
<organism evidence="2 3">
    <name type="scientific">Hibiscus sabdariffa</name>
    <name type="common">roselle</name>
    <dbReference type="NCBI Taxonomy" id="183260"/>
    <lineage>
        <taxon>Eukaryota</taxon>
        <taxon>Viridiplantae</taxon>
        <taxon>Streptophyta</taxon>
        <taxon>Embryophyta</taxon>
        <taxon>Tracheophyta</taxon>
        <taxon>Spermatophyta</taxon>
        <taxon>Magnoliopsida</taxon>
        <taxon>eudicotyledons</taxon>
        <taxon>Gunneridae</taxon>
        <taxon>Pentapetalae</taxon>
        <taxon>rosids</taxon>
        <taxon>malvids</taxon>
        <taxon>Malvales</taxon>
        <taxon>Malvaceae</taxon>
        <taxon>Malvoideae</taxon>
        <taxon>Hibiscus</taxon>
    </lineage>
</organism>
<dbReference type="PANTHER" id="PTHR31721">
    <property type="entry name" value="OS06G0710300 PROTEIN"/>
    <property type="match status" value="1"/>
</dbReference>
<dbReference type="EMBL" id="JBBPBM010000049">
    <property type="protein sequence ID" value="KAK8520049.1"/>
    <property type="molecule type" value="Genomic_DNA"/>
</dbReference>
<comment type="caution">
    <text evidence="2">The sequence shown here is derived from an EMBL/GenBank/DDBJ whole genome shotgun (WGS) entry which is preliminary data.</text>
</comment>
<keyword evidence="1" id="KW-1133">Transmembrane helix</keyword>
<sequence>MAESSQGCVYISEAYKVYWTSCVKGIHTGNMVLRLVEAIVMLILGMGLYGLFISNSNNELSADVDRALKGSSLFGMFAMKVNLFAILIRVELNRGWFDLLYLVIRIGLLEIVSKSAIASNCIANWHGREIRRPSIRVSHAFVSNTHSSPSKWCWILTQIVIVGEAKMDENKFSG</sequence>
<keyword evidence="1" id="KW-0472">Membrane</keyword>
<dbReference type="PANTHER" id="PTHR31721:SF1">
    <property type="entry name" value="OS07G0656700 PROTEIN"/>
    <property type="match status" value="1"/>
</dbReference>
<evidence type="ECO:0000313" key="2">
    <source>
        <dbReference type="EMBL" id="KAK8520049.1"/>
    </source>
</evidence>
<protein>
    <submittedName>
        <fullName evidence="2">Uncharacterized protein</fullName>
    </submittedName>
</protein>
<evidence type="ECO:0000256" key="1">
    <source>
        <dbReference type="SAM" id="Phobius"/>
    </source>
</evidence>
<feature type="transmembrane region" description="Helical" evidence="1">
    <location>
        <begin position="32"/>
        <end position="53"/>
    </location>
</feature>
<proteinExistence type="predicted"/>
<keyword evidence="3" id="KW-1185">Reference proteome</keyword>
<accession>A0ABR2CK79</accession>
<evidence type="ECO:0000313" key="3">
    <source>
        <dbReference type="Proteomes" id="UP001472677"/>
    </source>
</evidence>
<name>A0ABR2CK79_9ROSI</name>
<keyword evidence="1" id="KW-0812">Transmembrane</keyword>
<reference evidence="2 3" key="1">
    <citation type="journal article" date="2024" name="G3 (Bethesda)">
        <title>Genome assembly of Hibiscus sabdariffa L. provides insights into metabolisms of medicinal natural products.</title>
        <authorList>
            <person name="Kim T."/>
        </authorList>
    </citation>
    <scope>NUCLEOTIDE SEQUENCE [LARGE SCALE GENOMIC DNA]</scope>
    <source>
        <strain evidence="2">TK-2024</strain>
        <tissue evidence="2">Old leaves</tissue>
    </source>
</reference>
<dbReference type="Proteomes" id="UP001472677">
    <property type="component" value="Unassembled WGS sequence"/>
</dbReference>